<evidence type="ECO:0000313" key="8">
    <source>
        <dbReference type="Proteomes" id="UP000184339"/>
    </source>
</evidence>
<sequence length="418" mass="45471">MIASRQEALALDRDDPLAHLRERFELPDGVVYLDGNSLGALPRATPACLEEVVKREWGQGLIGSWNEAGWAQLPARIGDKIATLVGANPGELVVADSTSVNVYKALSAALVMALAKRPQRRRILSERHNFPTDLYIAESLARQYGCELVLADVPEQIPEMLEQGGIAVMMLTHVNYRTGRLHDMAALNRQARREGVLTLWDLAHSAGAVPVDLNGDDADFAVGCGYKYLNGGPGAPAFVWVHGRHADTCRQPLSGWFGHAEPFAFTPSYAPAPGSSRFLCGTPAVLAMAALECGVDTVLAAGGMHGLRRKSLALTRLFIELVEAHCGEHGLELVTPRDEALRGSQVCLAYADNAYPVMQALIAHGVVGDFRAPDILRFGFTPLYTRYVDVWDAVQELARVLDSGSWRQARYHRKGAVT</sequence>
<evidence type="ECO:0000256" key="3">
    <source>
        <dbReference type="ARBA" id="ARBA00022898"/>
    </source>
</evidence>
<keyword evidence="2 4" id="KW-0378">Hydrolase</keyword>
<feature type="binding site" evidence="4">
    <location>
        <begin position="130"/>
        <end position="133"/>
    </location>
    <ligand>
        <name>pyridoxal 5'-phosphate</name>
        <dbReference type="ChEBI" id="CHEBI:597326"/>
    </ligand>
</feature>
<evidence type="ECO:0000313" key="7">
    <source>
        <dbReference type="EMBL" id="SHM36001.1"/>
    </source>
</evidence>
<feature type="binding site" evidence="4">
    <location>
        <position position="98"/>
    </location>
    <ligand>
        <name>pyridoxal 5'-phosphate</name>
        <dbReference type="ChEBI" id="CHEBI:597326"/>
    </ligand>
</feature>
<dbReference type="UniPathway" id="UPA00334">
    <property type="reaction ID" value="UER00455"/>
</dbReference>
<accession>A0A1M7I5E6</accession>
<gene>
    <name evidence="4" type="primary">kynU</name>
    <name evidence="7" type="ORF">SAMN05192549_101397</name>
</gene>
<evidence type="ECO:0000256" key="2">
    <source>
        <dbReference type="ARBA" id="ARBA00022801"/>
    </source>
</evidence>
<comment type="subunit">
    <text evidence="4 6">Homodimer.</text>
</comment>
<dbReference type="GO" id="GO:0009435">
    <property type="term" value="P:NAD+ biosynthetic process"/>
    <property type="evidence" value="ECO:0007669"/>
    <property type="project" value="UniProtKB-UniRule"/>
</dbReference>
<dbReference type="Pfam" id="PF22580">
    <property type="entry name" value="KYNU_C"/>
    <property type="match status" value="1"/>
</dbReference>
<dbReference type="Gene3D" id="3.90.1150.10">
    <property type="entry name" value="Aspartate Aminotransferase, domain 1"/>
    <property type="match status" value="1"/>
</dbReference>
<comment type="function">
    <text evidence="4 6">Catalyzes the cleavage of L-kynurenine (L-Kyn) and L-3-hydroxykynurenine (L-3OHKyn) into anthranilic acid (AA) and 3-hydroxyanthranilic acid (3-OHAA), respectively.</text>
</comment>
<dbReference type="InterPro" id="IPR010111">
    <property type="entry name" value="Kynureninase"/>
</dbReference>
<dbReference type="InterPro" id="IPR015421">
    <property type="entry name" value="PyrdxlP-dep_Trfase_major"/>
</dbReference>
<feature type="binding site" evidence="4">
    <location>
        <position position="172"/>
    </location>
    <ligand>
        <name>pyridoxal 5'-phosphate</name>
        <dbReference type="ChEBI" id="CHEBI:597326"/>
    </ligand>
</feature>
<dbReference type="EMBL" id="FRCX01000001">
    <property type="protein sequence ID" value="SHM36001.1"/>
    <property type="molecule type" value="Genomic_DNA"/>
</dbReference>
<reference evidence="8" key="1">
    <citation type="submission" date="2016-11" db="EMBL/GenBank/DDBJ databases">
        <authorList>
            <person name="Varghese N."/>
            <person name="Submissions S."/>
        </authorList>
    </citation>
    <scope>NUCLEOTIDE SEQUENCE [LARGE SCALE GENOMIC DNA]</scope>
    <source>
        <strain evidence="8">Sac-22</strain>
    </source>
</reference>
<evidence type="ECO:0000256" key="6">
    <source>
        <dbReference type="PIRNR" id="PIRNR038800"/>
    </source>
</evidence>
<evidence type="ECO:0000256" key="1">
    <source>
        <dbReference type="ARBA" id="ARBA00022642"/>
    </source>
</evidence>
<feature type="binding site" evidence="4">
    <location>
        <position position="99"/>
    </location>
    <ligand>
        <name>pyridoxal 5'-phosphate</name>
        <dbReference type="ChEBI" id="CHEBI:597326"/>
    </ligand>
</feature>
<keyword evidence="8" id="KW-1185">Reference proteome</keyword>
<evidence type="ECO:0000256" key="5">
    <source>
        <dbReference type="NCBIfam" id="TIGR01814"/>
    </source>
</evidence>
<dbReference type="GO" id="GO:0030429">
    <property type="term" value="F:kynureninase activity"/>
    <property type="evidence" value="ECO:0007669"/>
    <property type="project" value="UniProtKB-UniRule"/>
</dbReference>
<comment type="similarity">
    <text evidence="4 6">Belongs to the kynureninase family.</text>
</comment>
<name>A0A1M7I5E6_9BURK</name>
<dbReference type="GO" id="GO:0005737">
    <property type="term" value="C:cytoplasm"/>
    <property type="evidence" value="ECO:0007669"/>
    <property type="project" value="UniProtKB-UniRule"/>
</dbReference>
<dbReference type="RefSeq" id="WP_208861845.1">
    <property type="nucleotide sequence ID" value="NZ_FRCX01000001.1"/>
</dbReference>
<dbReference type="GO" id="GO:0019441">
    <property type="term" value="P:L-tryptophan catabolic process to kynurenine"/>
    <property type="evidence" value="ECO:0007669"/>
    <property type="project" value="TreeGrafter"/>
</dbReference>
<dbReference type="GO" id="GO:0030170">
    <property type="term" value="F:pyridoxal phosphate binding"/>
    <property type="evidence" value="ECO:0007669"/>
    <property type="project" value="UniProtKB-UniRule"/>
</dbReference>
<comment type="pathway">
    <text evidence="4 6">Amino-acid degradation; L-kynurenine degradation; L-alanine and anthranilate from L-kynurenine: step 1/1.</text>
</comment>
<dbReference type="STRING" id="551987.SAMN05192549_101397"/>
<dbReference type="PANTHER" id="PTHR14084:SF0">
    <property type="entry name" value="KYNURENINASE"/>
    <property type="match status" value="1"/>
</dbReference>
<dbReference type="AlphaFoldDB" id="A0A1M7I5E6"/>
<dbReference type="SUPFAM" id="SSF53383">
    <property type="entry name" value="PLP-dependent transferases"/>
    <property type="match status" value="1"/>
</dbReference>
<dbReference type="UniPathway" id="UPA00253">
    <property type="reaction ID" value="UER00329"/>
</dbReference>
<dbReference type="HAMAP" id="MF_01970">
    <property type="entry name" value="Kynureninase"/>
    <property type="match status" value="1"/>
</dbReference>
<dbReference type="GO" id="GO:0043420">
    <property type="term" value="P:anthranilate metabolic process"/>
    <property type="evidence" value="ECO:0007669"/>
    <property type="project" value="TreeGrafter"/>
</dbReference>
<dbReference type="InterPro" id="IPR015422">
    <property type="entry name" value="PyrdxlP-dep_Trfase_small"/>
</dbReference>
<dbReference type="GO" id="GO:0019805">
    <property type="term" value="P:quinolinate biosynthetic process"/>
    <property type="evidence" value="ECO:0007669"/>
    <property type="project" value="UniProtKB-UniRule"/>
</dbReference>
<comment type="catalytic activity">
    <reaction evidence="6">
        <text>3-hydroxy-L-kynurenine + H2O = 3-hydroxyanthranilate + L-alanine + H(+)</text>
        <dbReference type="Rhea" id="RHEA:25143"/>
        <dbReference type="ChEBI" id="CHEBI:15377"/>
        <dbReference type="ChEBI" id="CHEBI:15378"/>
        <dbReference type="ChEBI" id="CHEBI:36559"/>
        <dbReference type="ChEBI" id="CHEBI:57972"/>
        <dbReference type="ChEBI" id="CHEBI:58125"/>
        <dbReference type="EC" id="3.7.1.3"/>
    </reaction>
</comment>
<comment type="cofactor">
    <cofactor evidence="4 6">
        <name>pyridoxal 5'-phosphate</name>
        <dbReference type="ChEBI" id="CHEBI:597326"/>
    </cofactor>
</comment>
<feature type="binding site" evidence="4">
    <location>
        <position position="201"/>
    </location>
    <ligand>
        <name>pyridoxal 5'-phosphate</name>
        <dbReference type="ChEBI" id="CHEBI:597326"/>
    </ligand>
</feature>
<dbReference type="Proteomes" id="UP000184339">
    <property type="component" value="Unassembled WGS sequence"/>
</dbReference>
<keyword evidence="1 4" id="KW-0662">Pyridine nucleotide biosynthesis</keyword>
<feature type="binding site" evidence="4">
    <location>
        <position position="256"/>
    </location>
    <ligand>
        <name>pyridoxal 5'-phosphate</name>
        <dbReference type="ChEBI" id="CHEBI:597326"/>
    </ligand>
</feature>
<comment type="pathway">
    <text evidence="4 6">Cofactor biosynthesis; NAD(+) biosynthesis; quinolinate from L-kynurenine: step 2/3.</text>
</comment>
<proteinExistence type="inferred from homology"/>
<dbReference type="EC" id="3.7.1.3" evidence="4 5"/>
<comment type="catalytic activity">
    <reaction evidence="4 6">
        <text>L-kynurenine + H2O = anthranilate + L-alanine + H(+)</text>
        <dbReference type="Rhea" id="RHEA:16813"/>
        <dbReference type="ChEBI" id="CHEBI:15377"/>
        <dbReference type="ChEBI" id="CHEBI:15378"/>
        <dbReference type="ChEBI" id="CHEBI:16567"/>
        <dbReference type="ChEBI" id="CHEBI:57959"/>
        <dbReference type="ChEBI" id="CHEBI:57972"/>
        <dbReference type="EC" id="3.7.1.3"/>
    </reaction>
</comment>
<dbReference type="InterPro" id="IPR015424">
    <property type="entry name" value="PyrdxlP-dep_Trfase"/>
</dbReference>
<protein>
    <recommendedName>
        <fullName evidence="4 5">Kynureninase</fullName>
        <ecNumber evidence="4 5">3.7.1.3</ecNumber>
    </recommendedName>
    <alternativeName>
        <fullName evidence="4">L-kynurenine hydrolase</fullName>
    </alternativeName>
</protein>
<organism evidence="7 8">
    <name type="scientific">Duganella sacchari</name>
    <dbReference type="NCBI Taxonomy" id="551987"/>
    <lineage>
        <taxon>Bacteria</taxon>
        <taxon>Pseudomonadati</taxon>
        <taxon>Pseudomonadota</taxon>
        <taxon>Betaproteobacteria</taxon>
        <taxon>Burkholderiales</taxon>
        <taxon>Oxalobacteraceae</taxon>
        <taxon>Telluria group</taxon>
        <taxon>Duganella</taxon>
    </lineage>
</organism>
<evidence type="ECO:0000256" key="4">
    <source>
        <dbReference type="HAMAP-Rule" id="MF_01970"/>
    </source>
</evidence>
<dbReference type="PANTHER" id="PTHR14084">
    <property type="entry name" value="KYNURENINASE"/>
    <property type="match status" value="1"/>
</dbReference>
<keyword evidence="3 4" id="KW-0663">Pyridoxal phosphate</keyword>
<feature type="binding site" evidence="4">
    <location>
        <position position="226"/>
    </location>
    <ligand>
        <name>pyridoxal 5'-phosphate</name>
        <dbReference type="ChEBI" id="CHEBI:597326"/>
    </ligand>
</feature>
<feature type="modified residue" description="N6-(pyridoxal phosphate)lysine" evidence="4">
    <location>
        <position position="227"/>
    </location>
</feature>
<feature type="binding site" evidence="4">
    <location>
        <position position="204"/>
    </location>
    <ligand>
        <name>pyridoxal 5'-phosphate</name>
        <dbReference type="ChEBI" id="CHEBI:597326"/>
    </ligand>
</feature>
<dbReference type="Gene3D" id="3.40.640.10">
    <property type="entry name" value="Type I PLP-dependent aspartate aminotransferase-like (Major domain)"/>
    <property type="match status" value="1"/>
</dbReference>
<dbReference type="GO" id="GO:0097053">
    <property type="term" value="P:L-kynurenine catabolic process"/>
    <property type="evidence" value="ECO:0007669"/>
    <property type="project" value="UniProtKB-UniRule"/>
</dbReference>
<dbReference type="PIRSF" id="PIRSF038800">
    <property type="entry name" value="KYNU"/>
    <property type="match status" value="1"/>
</dbReference>
<dbReference type="NCBIfam" id="TIGR01814">
    <property type="entry name" value="kynureninase"/>
    <property type="match status" value="1"/>
</dbReference>
<feature type="binding site" evidence="4">
    <location>
        <position position="282"/>
    </location>
    <ligand>
        <name>pyridoxal 5'-phosphate</name>
        <dbReference type="ChEBI" id="CHEBI:597326"/>
    </ligand>
</feature>